<dbReference type="InterPro" id="IPR045865">
    <property type="entry name" value="ACT-like_dom_sf"/>
</dbReference>
<dbReference type="GO" id="GO:0003984">
    <property type="term" value="F:acetolactate synthase activity"/>
    <property type="evidence" value="ECO:0007669"/>
    <property type="project" value="UniProtKB-EC"/>
</dbReference>
<gene>
    <name evidence="1" type="primary">ilvM</name>
    <name evidence="1" type="ORF">M9405_02895</name>
</gene>
<proteinExistence type="predicted"/>
<accession>A0ABY4SYL1</accession>
<name>A0ABY4SYL1_9ENTR</name>
<dbReference type="Pfam" id="PF13710">
    <property type="entry name" value="ACT_5"/>
    <property type="match status" value="1"/>
</dbReference>
<reference evidence="1" key="1">
    <citation type="submission" date="2022-05" db="EMBL/GenBank/DDBJ databases">
        <title>Impact of host demography and evolutionary history on endosymbiont molecular evolution: a test in carpenter ants (Genus Camponotus) and their Blochmannia endosymbionts.</title>
        <authorList>
            <person name="Manthey J.D."/>
            <person name="Giron J.C."/>
            <person name="Hruska J.P."/>
        </authorList>
    </citation>
    <scope>NUCLEOTIDE SEQUENCE</scope>
    <source>
        <strain evidence="1">C-006</strain>
    </source>
</reference>
<sequence length="79" mass="9668">MIYHSLSIKARFCPEVLERILRVIRHRRFELHTLYMSSYMNTNNRKNIHLIITVSSKKKIYILSEQLKKLIDIYYLKIQ</sequence>
<dbReference type="Gene3D" id="3.30.70.260">
    <property type="match status" value="1"/>
</dbReference>
<organism evidence="1 2">
    <name type="scientific">Candidatus Blochmannia ocreatus</name>
    <name type="common">nom. nud.</name>
    <dbReference type="NCBI Taxonomy" id="251538"/>
    <lineage>
        <taxon>Bacteria</taxon>
        <taxon>Pseudomonadati</taxon>
        <taxon>Pseudomonadota</taxon>
        <taxon>Gammaproteobacteria</taxon>
        <taxon>Enterobacterales</taxon>
        <taxon>Enterobacteriaceae</taxon>
        <taxon>ant endosymbionts</taxon>
        <taxon>Candidatus Blochmanniella</taxon>
    </lineage>
</organism>
<keyword evidence="1" id="KW-0808">Transferase</keyword>
<keyword evidence="2" id="KW-1185">Reference proteome</keyword>
<dbReference type="Proteomes" id="UP001056834">
    <property type="component" value="Chromosome"/>
</dbReference>
<dbReference type="EMBL" id="CP097762">
    <property type="protein sequence ID" value="URJ25062.1"/>
    <property type="molecule type" value="Genomic_DNA"/>
</dbReference>
<dbReference type="SUPFAM" id="SSF55021">
    <property type="entry name" value="ACT-like"/>
    <property type="match status" value="1"/>
</dbReference>
<evidence type="ECO:0000313" key="1">
    <source>
        <dbReference type="EMBL" id="URJ25062.1"/>
    </source>
</evidence>
<evidence type="ECO:0000313" key="2">
    <source>
        <dbReference type="Proteomes" id="UP001056834"/>
    </source>
</evidence>
<protein>
    <submittedName>
        <fullName evidence="1">Acetolactate synthase 2 small subunit</fullName>
        <ecNumber evidence="1">2.2.1.6</ecNumber>
    </submittedName>
</protein>
<dbReference type="NCBIfam" id="NF008362">
    <property type="entry name" value="PRK11152.1"/>
    <property type="match status" value="1"/>
</dbReference>
<dbReference type="EC" id="2.2.1.6" evidence="1"/>
<dbReference type="RefSeq" id="WP_250223193.1">
    <property type="nucleotide sequence ID" value="NZ_CP097762.1"/>
</dbReference>